<dbReference type="SUPFAM" id="SSF158573">
    <property type="entry name" value="GINS helical bundle-like"/>
    <property type="match status" value="1"/>
</dbReference>
<dbReference type="PANTHER" id="PTHR12772:SF0">
    <property type="entry name" value="DNA REPLICATION COMPLEX GINS PROTEIN PSF2"/>
    <property type="match status" value="1"/>
</dbReference>
<dbReference type="GO" id="GO:0000727">
    <property type="term" value="P:double-strand break repair via break-induced replication"/>
    <property type="evidence" value="ECO:0007669"/>
    <property type="project" value="TreeGrafter"/>
</dbReference>
<comment type="subunit">
    <text evidence="5">Component of the GINS complex.</text>
</comment>
<dbReference type="Pfam" id="PF05916">
    <property type="entry name" value="Sld5"/>
    <property type="match status" value="1"/>
</dbReference>
<feature type="domain" description="GINS subunit" evidence="6">
    <location>
        <begin position="71"/>
        <end position="167"/>
    </location>
</feature>
<accession>A0AAV7JN17</accession>
<dbReference type="Gene3D" id="3.40.5.50">
    <property type="match status" value="1"/>
</dbReference>
<evidence type="ECO:0000313" key="8">
    <source>
        <dbReference type="EMBL" id="KAI6650223.1"/>
    </source>
</evidence>
<dbReference type="Gene3D" id="1.20.58.1020">
    <property type="match status" value="1"/>
</dbReference>
<keyword evidence="4 5" id="KW-0539">Nucleus</keyword>
<dbReference type="GO" id="GO:0006260">
    <property type="term" value="P:DNA replication"/>
    <property type="evidence" value="ECO:0007669"/>
    <property type="project" value="UniProtKB-KW"/>
</dbReference>
<dbReference type="Pfam" id="PF25005">
    <property type="entry name" value="PSF2_N"/>
    <property type="match status" value="1"/>
</dbReference>
<dbReference type="FunFam" id="1.20.58.1020:FF:000001">
    <property type="entry name" value="DNA replication complex GINS protein PSF2"/>
    <property type="match status" value="1"/>
</dbReference>
<reference evidence="8 9" key="1">
    <citation type="journal article" date="2023" name="BMC Biol.">
        <title>The compact genome of the sponge Oopsacas minuta (Hexactinellida) is lacking key metazoan core genes.</title>
        <authorList>
            <person name="Santini S."/>
            <person name="Schenkelaars Q."/>
            <person name="Jourda C."/>
            <person name="Duchesne M."/>
            <person name="Belahbib H."/>
            <person name="Rocher C."/>
            <person name="Selva M."/>
            <person name="Riesgo A."/>
            <person name="Vervoort M."/>
            <person name="Leys S.P."/>
            <person name="Kodjabachian L."/>
            <person name="Le Bivic A."/>
            <person name="Borchiellini C."/>
            <person name="Claverie J.M."/>
            <person name="Renard E."/>
        </authorList>
    </citation>
    <scope>NUCLEOTIDE SEQUENCE [LARGE SCALE GENOMIC DNA]</scope>
    <source>
        <strain evidence="8">SPO-2</strain>
    </source>
</reference>
<proteinExistence type="inferred from homology"/>
<evidence type="ECO:0000256" key="5">
    <source>
        <dbReference type="PIRNR" id="PIRNR028998"/>
    </source>
</evidence>
<evidence type="ECO:0000256" key="2">
    <source>
        <dbReference type="ARBA" id="ARBA00010565"/>
    </source>
</evidence>
<protein>
    <recommendedName>
        <fullName evidence="5">DNA replication complex GINS protein PSF2</fullName>
    </recommendedName>
</protein>
<keyword evidence="3 5" id="KW-0235">DNA replication</keyword>
<organism evidence="8 9">
    <name type="scientific">Oopsacas minuta</name>
    <dbReference type="NCBI Taxonomy" id="111878"/>
    <lineage>
        <taxon>Eukaryota</taxon>
        <taxon>Metazoa</taxon>
        <taxon>Porifera</taxon>
        <taxon>Hexactinellida</taxon>
        <taxon>Hexasterophora</taxon>
        <taxon>Lyssacinosida</taxon>
        <taxon>Leucopsacidae</taxon>
        <taxon>Oopsacas</taxon>
    </lineage>
</organism>
<comment type="subcellular location">
    <subcellularLocation>
        <location evidence="1 5">Nucleus</location>
    </subcellularLocation>
</comment>
<comment type="caution">
    <text evidence="8">The sequence shown here is derived from an EMBL/GenBank/DDBJ whole genome shotgun (WGS) entry which is preliminary data.</text>
</comment>
<dbReference type="EMBL" id="JAKMXF010000313">
    <property type="protein sequence ID" value="KAI6650223.1"/>
    <property type="molecule type" value="Genomic_DNA"/>
</dbReference>
<name>A0AAV7JN17_9METZ</name>
<dbReference type="InterPro" id="IPR007257">
    <property type="entry name" value="GINS_Psf2"/>
</dbReference>
<dbReference type="PIRSF" id="PIRSF028998">
    <property type="entry name" value="GINS_Psf2_subgr"/>
    <property type="match status" value="1"/>
</dbReference>
<dbReference type="InterPro" id="IPR036224">
    <property type="entry name" value="GINS_bundle-like_dom_sf"/>
</dbReference>
<sequence>MSDSPKITPADLDYLAMNEVIFILPGFSLGRITLILGDFGPFVPSIATKAPLWFALYLKERKLCQIQVPSWLTCEWLETKRNEERSDPDGPLHPIHLHYMEISSILLNHASDDIPQAEEIRTLIKDIWDMRMSKLRRSISIMIKEQHVHAQVKNISYMELFCIRPHLCNSLFLIDHIQKAS</sequence>
<dbReference type="CDD" id="cd21694">
    <property type="entry name" value="GINS_B_Psf2"/>
    <property type="match status" value="1"/>
</dbReference>
<evidence type="ECO:0000256" key="3">
    <source>
        <dbReference type="ARBA" id="ARBA00022705"/>
    </source>
</evidence>
<gene>
    <name evidence="8" type="ORF">LOD99_6140</name>
</gene>
<evidence type="ECO:0000256" key="4">
    <source>
        <dbReference type="ARBA" id="ARBA00023242"/>
    </source>
</evidence>
<evidence type="ECO:0000313" key="9">
    <source>
        <dbReference type="Proteomes" id="UP001165289"/>
    </source>
</evidence>
<dbReference type="InterPro" id="IPR056784">
    <property type="entry name" value="PSF2_N"/>
</dbReference>
<dbReference type="Proteomes" id="UP001165289">
    <property type="component" value="Unassembled WGS sequence"/>
</dbReference>
<evidence type="ECO:0000259" key="7">
    <source>
        <dbReference type="Pfam" id="PF25005"/>
    </source>
</evidence>
<dbReference type="GO" id="GO:0000811">
    <property type="term" value="C:GINS complex"/>
    <property type="evidence" value="ECO:0007669"/>
    <property type="project" value="TreeGrafter"/>
</dbReference>
<dbReference type="PANTHER" id="PTHR12772">
    <property type="entry name" value="DNA REPLICATION COMPLEX GINS PROTEIN PSF2"/>
    <property type="match status" value="1"/>
</dbReference>
<dbReference type="SUPFAM" id="SSF160059">
    <property type="entry name" value="PriA/YqbF domain"/>
    <property type="match status" value="1"/>
</dbReference>
<evidence type="ECO:0000259" key="6">
    <source>
        <dbReference type="Pfam" id="PF05916"/>
    </source>
</evidence>
<comment type="similarity">
    <text evidence="2 5">Belongs to the GINS2/PSF2 family.</text>
</comment>
<dbReference type="InterPro" id="IPR021151">
    <property type="entry name" value="GINS_A"/>
</dbReference>
<feature type="domain" description="DNA replication complex GINS protein PSF2 N-terminal" evidence="7">
    <location>
        <begin position="8"/>
        <end position="67"/>
    </location>
</feature>
<dbReference type="CDD" id="cd11712">
    <property type="entry name" value="GINS_A_psf2"/>
    <property type="match status" value="1"/>
</dbReference>
<keyword evidence="9" id="KW-1185">Reference proteome</keyword>
<evidence type="ECO:0000256" key="1">
    <source>
        <dbReference type="ARBA" id="ARBA00004123"/>
    </source>
</evidence>
<dbReference type="AlphaFoldDB" id="A0AAV7JN17"/>